<sequence length="89" mass="10071">MARYRRKPIVVDAVKLTKSITVDSEEGSVVGNPGDYLVTEPNGKQYPINAQEFEKMYSPVSENFDMLLIAKKVYRVIKYKVKAISAKSQ</sequence>
<evidence type="ECO:0000313" key="1">
    <source>
        <dbReference type="EMBL" id="OIJ12945.1"/>
    </source>
</evidence>
<organism evidence="1 2">
    <name type="scientific">Anaerobacillus arseniciselenatis</name>
    <dbReference type="NCBI Taxonomy" id="85682"/>
    <lineage>
        <taxon>Bacteria</taxon>
        <taxon>Bacillati</taxon>
        <taxon>Bacillota</taxon>
        <taxon>Bacilli</taxon>
        <taxon>Bacillales</taxon>
        <taxon>Bacillaceae</taxon>
        <taxon>Anaerobacillus</taxon>
    </lineage>
</organism>
<comment type="caution">
    <text evidence="1">The sequence shown here is derived from an EMBL/GenBank/DDBJ whole genome shotgun (WGS) entry which is preliminary data.</text>
</comment>
<dbReference type="Proteomes" id="UP000180098">
    <property type="component" value="Unassembled WGS sequence"/>
</dbReference>
<proteinExistence type="predicted"/>
<name>A0A1S2LNE7_9BACI</name>
<accession>A0A1S2LNE7</accession>
<keyword evidence="2" id="KW-1185">Reference proteome</keyword>
<dbReference type="EMBL" id="MLQQ01000018">
    <property type="protein sequence ID" value="OIJ12945.1"/>
    <property type="molecule type" value="Genomic_DNA"/>
</dbReference>
<dbReference type="AlphaFoldDB" id="A0A1S2LNE7"/>
<evidence type="ECO:0000313" key="2">
    <source>
        <dbReference type="Proteomes" id="UP000180098"/>
    </source>
</evidence>
<dbReference type="OrthoDB" id="121684at2"/>
<dbReference type="RefSeq" id="WP_071313252.1">
    <property type="nucleotide sequence ID" value="NZ_MLQQ01000018.1"/>
</dbReference>
<reference evidence="1 2" key="1">
    <citation type="submission" date="2016-10" db="EMBL/GenBank/DDBJ databases">
        <title>Draft genome sequences of four alkaliphilic bacteria belonging to the Anaerobacillus genus.</title>
        <authorList>
            <person name="Bassil N.M."/>
            <person name="Lloyd J.R."/>
        </authorList>
    </citation>
    <scope>NUCLEOTIDE SEQUENCE [LARGE SCALE GENOMIC DNA]</scope>
    <source>
        <strain evidence="1 2">DSM 15340</strain>
    </source>
</reference>
<protein>
    <submittedName>
        <fullName evidence="1">Uncharacterized protein</fullName>
    </submittedName>
</protein>
<gene>
    <name evidence="1" type="ORF">BKP35_10295</name>
</gene>